<keyword evidence="2" id="KW-1185">Reference proteome</keyword>
<dbReference type="AlphaFoldDB" id="B6ENK0"/>
<reference evidence="1 2" key="1">
    <citation type="journal article" date="2008" name="BMC Genomics">
        <title>The genome sequence of the fish pathogen Aliivibrio salmonicida strain LFI1238 shows extensive evidence of gene decay.</title>
        <authorList>
            <person name="Hjerde E."/>
            <person name="Lorentzen M.S."/>
            <person name="Holden M.T."/>
            <person name="Seeger K."/>
            <person name="Paulsen S."/>
            <person name="Bason N."/>
            <person name="Churcher C."/>
            <person name="Harris D."/>
            <person name="Norbertczak H."/>
            <person name="Quail M.A."/>
            <person name="Sanders S."/>
            <person name="Thurston S."/>
            <person name="Parkhill J."/>
            <person name="Willassen N.P."/>
            <person name="Thomson N.R."/>
        </authorList>
    </citation>
    <scope>NUCLEOTIDE SEQUENCE [LARGE SCALE GENOMIC DNA]</scope>
    <source>
        <strain evidence="1 2">LFI1238</strain>
    </source>
</reference>
<organism evidence="1 2">
    <name type="scientific">Aliivibrio salmonicida (strain LFI1238)</name>
    <name type="common">Vibrio salmonicida (strain LFI1238)</name>
    <dbReference type="NCBI Taxonomy" id="316275"/>
    <lineage>
        <taxon>Bacteria</taxon>
        <taxon>Pseudomonadati</taxon>
        <taxon>Pseudomonadota</taxon>
        <taxon>Gammaproteobacteria</taxon>
        <taxon>Vibrionales</taxon>
        <taxon>Vibrionaceae</taxon>
        <taxon>Aliivibrio</taxon>
    </lineage>
</organism>
<sequence>MLDSLTAYTGHVDEFIFVPLLDRPFTHSHPVYGLFPYQKLPILPMLFVVNPRVVSRGKFDVVIEHSNPIRPIN</sequence>
<protein>
    <submittedName>
        <fullName evidence="1">Uncharacterized protein</fullName>
    </submittedName>
</protein>
<dbReference type="Proteomes" id="UP000001730">
    <property type="component" value="Chromosome 1"/>
</dbReference>
<proteinExistence type="predicted"/>
<evidence type="ECO:0000313" key="1">
    <source>
        <dbReference type="EMBL" id="CAQ79490.1"/>
    </source>
</evidence>
<dbReference type="HOGENOM" id="CLU_2696333_0_0_6"/>
<name>B6ENK0_ALISL</name>
<gene>
    <name evidence="1" type="ordered locus">VSAL_I1805</name>
</gene>
<evidence type="ECO:0000313" key="2">
    <source>
        <dbReference type="Proteomes" id="UP000001730"/>
    </source>
</evidence>
<dbReference type="KEGG" id="vsa:VSAL_I1805"/>
<accession>B6ENK0</accession>
<dbReference type="EMBL" id="FM178379">
    <property type="protein sequence ID" value="CAQ79490.1"/>
    <property type="molecule type" value="Genomic_DNA"/>
</dbReference>